<sequence>MRGGGIKHTHNAHIYSYVIQSLRIVHHNTSPHFSHFSQRLLTF</sequence>
<accession>A0A0E9XLL1</accession>
<dbReference type="EMBL" id="GBXM01005296">
    <property type="protein sequence ID" value="JAI03282.1"/>
    <property type="molecule type" value="Transcribed_RNA"/>
</dbReference>
<reference evidence="1" key="2">
    <citation type="journal article" date="2015" name="Fish Shellfish Immunol.">
        <title>Early steps in the European eel (Anguilla anguilla)-Vibrio vulnificus interaction in the gills: Role of the RtxA13 toxin.</title>
        <authorList>
            <person name="Callol A."/>
            <person name="Pajuelo D."/>
            <person name="Ebbesson L."/>
            <person name="Teles M."/>
            <person name="MacKenzie S."/>
            <person name="Amaro C."/>
        </authorList>
    </citation>
    <scope>NUCLEOTIDE SEQUENCE</scope>
</reference>
<proteinExistence type="predicted"/>
<organism evidence="1">
    <name type="scientific">Anguilla anguilla</name>
    <name type="common">European freshwater eel</name>
    <name type="synonym">Muraena anguilla</name>
    <dbReference type="NCBI Taxonomy" id="7936"/>
    <lineage>
        <taxon>Eukaryota</taxon>
        <taxon>Metazoa</taxon>
        <taxon>Chordata</taxon>
        <taxon>Craniata</taxon>
        <taxon>Vertebrata</taxon>
        <taxon>Euteleostomi</taxon>
        <taxon>Actinopterygii</taxon>
        <taxon>Neopterygii</taxon>
        <taxon>Teleostei</taxon>
        <taxon>Anguilliformes</taxon>
        <taxon>Anguillidae</taxon>
        <taxon>Anguilla</taxon>
    </lineage>
</organism>
<reference evidence="1" key="1">
    <citation type="submission" date="2014-11" db="EMBL/GenBank/DDBJ databases">
        <authorList>
            <person name="Amaro Gonzalez C."/>
        </authorList>
    </citation>
    <scope>NUCLEOTIDE SEQUENCE</scope>
</reference>
<evidence type="ECO:0000313" key="1">
    <source>
        <dbReference type="EMBL" id="JAI03282.1"/>
    </source>
</evidence>
<protein>
    <submittedName>
        <fullName evidence="1">Uncharacterized protein</fullName>
    </submittedName>
</protein>
<dbReference type="AlphaFoldDB" id="A0A0E9XLL1"/>
<name>A0A0E9XLL1_ANGAN</name>